<gene>
    <name evidence="2" type="ORF">BKA03_002458</name>
</gene>
<organism evidence="2 3">
    <name type="scientific">Demequina lutea</name>
    <dbReference type="NCBI Taxonomy" id="431489"/>
    <lineage>
        <taxon>Bacteria</taxon>
        <taxon>Bacillati</taxon>
        <taxon>Actinomycetota</taxon>
        <taxon>Actinomycetes</taxon>
        <taxon>Micrococcales</taxon>
        <taxon>Demequinaceae</taxon>
        <taxon>Demequina</taxon>
    </lineage>
</organism>
<dbReference type="EMBL" id="JACBZO010000001">
    <property type="protein sequence ID" value="NYI42339.1"/>
    <property type="molecule type" value="Genomic_DNA"/>
</dbReference>
<keyword evidence="1" id="KW-0472">Membrane</keyword>
<dbReference type="AlphaFoldDB" id="A0A7Y9ZBJ2"/>
<dbReference type="Proteomes" id="UP000547973">
    <property type="component" value="Unassembled WGS sequence"/>
</dbReference>
<evidence type="ECO:0000256" key="1">
    <source>
        <dbReference type="SAM" id="Phobius"/>
    </source>
</evidence>
<comment type="caution">
    <text evidence="2">The sequence shown here is derived from an EMBL/GenBank/DDBJ whole genome shotgun (WGS) entry which is preliminary data.</text>
</comment>
<sequence length="46" mass="4884">METTTTEEAATIGGGWTLARRTTLGIVLMGTLGALAGFAFARLLWR</sequence>
<evidence type="ECO:0000313" key="2">
    <source>
        <dbReference type="EMBL" id="NYI42339.1"/>
    </source>
</evidence>
<name>A0A7Y9ZBJ2_9MICO</name>
<accession>A0A7Y9ZBJ2</accession>
<keyword evidence="1" id="KW-0812">Transmembrane</keyword>
<reference evidence="2 3" key="1">
    <citation type="submission" date="2020-07" db="EMBL/GenBank/DDBJ databases">
        <title>Sequencing the genomes of 1000 actinobacteria strains.</title>
        <authorList>
            <person name="Klenk H.-P."/>
        </authorList>
    </citation>
    <scope>NUCLEOTIDE SEQUENCE [LARGE SCALE GENOMIC DNA]</scope>
    <source>
        <strain evidence="2 3">DSM 19970</strain>
    </source>
</reference>
<keyword evidence="1" id="KW-1133">Transmembrane helix</keyword>
<protein>
    <submittedName>
        <fullName evidence="2">Uncharacterized protein</fullName>
    </submittedName>
</protein>
<feature type="transmembrane region" description="Helical" evidence="1">
    <location>
        <begin position="24"/>
        <end position="45"/>
    </location>
</feature>
<keyword evidence="3" id="KW-1185">Reference proteome</keyword>
<dbReference type="RefSeq" id="WP_179398091.1">
    <property type="nucleotide sequence ID" value="NZ_BBRC01000002.1"/>
</dbReference>
<evidence type="ECO:0000313" key="3">
    <source>
        <dbReference type="Proteomes" id="UP000547973"/>
    </source>
</evidence>
<proteinExistence type="predicted"/>